<dbReference type="PROSITE" id="PS50932">
    <property type="entry name" value="HTH_LACI_2"/>
    <property type="match status" value="1"/>
</dbReference>
<name>A0A4R2H4B7_9SPHI</name>
<comment type="caution">
    <text evidence="6">The sequence shown here is derived from an EMBL/GenBank/DDBJ whole genome shotgun (WGS) entry which is preliminary data.</text>
</comment>
<dbReference type="SUPFAM" id="SSF53822">
    <property type="entry name" value="Periplasmic binding protein-like I"/>
    <property type="match status" value="1"/>
</dbReference>
<evidence type="ECO:0000313" key="7">
    <source>
        <dbReference type="Proteomes" id="UP000295684"/>
    </source>
</evidence>
<dbReference type="PANTHER" id="PTHR30146:SF109">
    <property type="entry name" value="HTH-TYPE TRANSCRIPTIONAL REGULATOR GALS"/>
    <property type="match status" value="1"/>
</dbReference>
<evidence type="ECO:0000313" key="6">
    <source>
        <dbReference type="EMBL" id="TCO19354.1"/>
    </source>
</evidence>
<dbReference type="SUPFAM" id="SSF47413">
    <property type="entry name" value="lambda repressor-like DNA-binding domains"/>
    <property type="match status" value="1"/>
</dbReference>
<dbReference type="Proteomes" id="UP000295684">
    <property type="component" value="Unassembled WGS sequence"/>
</dbReference>
<dbReference type="InterPro" id="IPR001387">
    <property type="entry name" value="Cro/C1-type_HTH"/>
</dbReference>
<evidence type="ECO:0000256" key="2">
    <source>
        <dbReference type="ARBA" id="ARBA00023125"/>
    </source>
</evidence>
<evidence type="ECO:0000256" key="3">
    <source>
        <dbReference type="ARBA" id="ARBA00023163"/>
    </source>
</evidence>
<dbReference type="EMBL" id="SLWO01000010">
    <property type="protein sequence ID" value="TCO19354.1"/>
    <property type="molecule type" value="Genomic_DNA"/>
</dbReference>
<dbReference type="InterPro" id="IPR000843">
    <property type="entry name" value="HTH_LacI"/>
</dbReference>
<keyword evidence="1" id="KW-0805">Transcription regulation</keyword>
<gene>
    <name evidence="6" type="ORF">EV200_11076</name>
</gene>
<feature type="domain" description="HTH lacI-type" evidence="4">
    <location>
        <begin position="30"/>
        <end position="84"/>
    </location>
</feature>
<evidence type="ECO:0000256" key="1">
    <source>
        <dbReference type="ARBA" id="ARBA00023015"/>
    </source>
</evidence>
<proteinExistence type="predicted"/>
<dbReference type="Gene3D" id="1.10.260.40">
    <property type="entry name" value="lambda repressor-like DNA-binding domains"/>
    <property type="match status" value="1"/>
</dbReference>
<organism evidence="6 7">
    <name type="scientific">Pedobacter psychrotolerans</name>
    <dbReference type="NCBI Taxonomy" id="1843235"/>
    <lineage>
        <taxon>Bacteria</taxon>
        <taxon>Pseudomonadati</taxon>
        <taxon>Bacteroidota</taxon>
        <taxon>Sphingobacteriia</taxon>
        <taxon>Sphingobacteriales</taxon>
        <taxon>Sphingobacteriaceae</taxon>
        <taxon>Pedobacter</taxon>
    </lineage>
</organism>
<keyword evidence="2" id="KW-0238">DNA-binding</keyword>
<dbReference type="SMART" id="SM00354">
    <property type="entry name" value="HTH_LACI"/>
    <property type="match status" value="1"/>
</dbReference>
<keyword evidence="3" id="KW-0804">Transcription</keyword>
<dbReference type="GO" id="GO:0003700">
    <property type="term" value="F:DNA-binding transcription factor activity"/>
    <property type="evidence" value="ECO:0007669"/>
    <property type="project" value="TreeGrafter"/>
</dbReference>
<dbReference type="PROSITE" id="PS50943">
    <property type="entry name" value="HTH_CROC1"/>
    <property type="match status" value="1"/>
</dbReference>
<dbReference type="InterPro" id="IPR010982">
    <property type="entry name" value="Lambda_DNA-bd_dom_sf"/>
</dbReference>
<feature type="domain" description="HTH cro/C1-type" evidence="5">
    <location>
        <begin position="31"/>
        <end position="74"/>
    </location>
</feature>
<dbReference type="GO" id="GO:0000976">
    <property type="term" value="F:transcription cis-regulatory region binding"/>
    <property type="evidence" value="ECO:0007669"/>
    <property type="project" value="TreeGrafter"/>
</dbReference>
<dbReference type="Pfam" id="PF00356">
    <property type="entry name" value="LacI"/>
    <property type="match status" value="1"/>
</dbReference>
<evidence type="ECO:0000259" key="4">
    <source>
        <dbReference type="PROSITE" id="PS50932"/>
    </source>
</evidence>
<dbReference type="CDD" id="cd06267">
    <property type="entry name" value="PBP1_LacI_sugar_binding-like"/>
    <property type="match status" value="1"/>
</dbReference>
<dbReference type="AlphaFoldDB" id="A0A4R2H4B7"/>
<dbReference type="CDD" id="cd01392">
    <property type="entry name" value="HTH_LacI"/>
    <property type="match status" value="1"/>
</dbReference>
<dbReference type="InterPro" id="IPR001761">
    <property type="entry name" value="Peripla_BP/Lac1_sug-bd_dom"/>
</dbReference>
<dbReference type="Pfam" id="PF00532">
    <property type="entry name" value="Peripla_BP_1"/>
    <property type="match status" value="1"/>
</dbReference>
<reference evidence="6 7" key="1">
    <citation type="submission" date="2019-03" db="EMBL/GenBank/DDBJ databases">
        <title>Genomic Encyclopedia of Type Strains, Phase IV (KMG-IV): sequencing the most valuable type-strain genomes for metagenomic binning, comparative biology and taxonomic classification.</title>
        <authorList>
            <person name="Goeker M."/>
        </authorList>
    </citation>
    <scope>NUCLEOTIDE SEQUENCE [LARGE SCALE GENOMIC DNA]</scope>
    <source>
        <strain evidence="6 7">DSM 103236</strain>
    </source>
</reference>
<dbReference type="Gene3D" id="3.40.50.2300">
    <property type="match status" value="2"/>
</dbReference>
<sequence>MTFINCGFKVPNRDIFCNLYASRKMRFETSTIKDIAKALGLSTSTVSRALRDRYEISEETKKLVLAYAEKVNYRANPIARSLKERRSYSIGIIVSEIANNFFSQVINGIESIAYDRDYHVIISQSHESYKQEKLNVEHLASRSIDGLLIALSSETQDIEYLRSLYAKGLPIVFFDRVPENFETHKVIANNFKGAFDATEHLILSGKRTIAHLTNSENLSITKERLKGYQAALAKYNIEFKTELVKYCQHGGMHSIELEDAVKELLPLNPDGIFISSDRLTTGCIMAMKKTNPGVAHKIAIAGFTNSNLVELFSPSLTSVKQPAFEMGQVATELLISMIEAKRPVTEFEVRVLDTELVKMQKTLGNRFL</sequence>
<dbReference type="PANTHER" id="PTHR30146">
    <property type="entry name" value="LACI-RELATED TRANSCRIPTIONAL REPRESSOR"/>
    <property type="match status" value="1"/>
</dbReference>
<accession>A0A4R2H4B7</accession>
<evidence type="ECO:0000259" key="5">
    <source>
        <dbReference type="PROSITE" id="PS50943"/>
    </source>
</evidence>
<protein>
    <submittedName>
        <fullName evidence="6">LacI family transcriptional regulator</fullName>
    </submittedName>
</protein>
<dbReference type="InterPro" id="IPR028082">
    <property type="entry name" value="Peripla_BP_I"/>
</dbReference>